<accession>A0A371BEG5</accession>
<name>A0A371BEG5_9SPHN</name>
<feature type="chain" id="PRO_5016861291" evidence="1">
    <location>
        <begin position="17"/>
        <end position="130"/>
    </location>
</feature>
<gene>
    <name evidence="2" type="ORF">DXH95_00575</name>
</gene>
<feature type="signal peptide" evidence="1">
    <location>
        <begin position="1"/>
        <end position="16"/>
    </location>
</feature>
<organism evidence="2 3">
    <name type="scientific">Sphingorhabdus pulchriflava</name>
    <dbReference type="NCBI Taxonomy" id="2292257"/>
    <lineage>
        <taxon>Bacteria</taxon>
        <taxon>Pseudomonadati</taxon>
        <taxon>Pseudomonadota</taxon>
        <taxon>Alphaproteobacteria</taxon>
        <taxon>Sphingomonadales</taxon>
        <taxon>Sphingomonadaceae</taxon>
        <taxon>Sphingorhabdus</taxon>
    </lineage>
</organism>
<keyword evidence="3" id="KW-1185">Reference proteome</keyword>
<dbReference type="EMBL" id="QRGP01000001">
    <property type="protein sequence ID" value="RDV05985.1"/>
    <property type="molecule type" value="Genomic_DNA"/>
</dbReference>
<protein>
    <submittedName>
        <fullName evidence="2">Uncharacterized protein</fullName>
    </submittedName>
</protein>
<evidence type="ECO:0000313" key="2">
    <source>
        <dbReference type="EMBL" id="RDV05985.1"/>
    </source>
</evidence>
<reference evidence="3" key="1">
    <citation type="submission" date="2018-08" db="EMBL/GenBank/DDBJ databases">
        <authorList>
            <person name="Kim S.-J."/>
            <person name="Jung G.-Y."/>
        </authorList>
    </citation>
    <scope>NUCLEOTIDE SEQUENCE [LARGE SCALE GENOMIC DNA]</scope>
    <source>
        <strain evidence="3">GY_G</strain>
    </source>
</reference>
<proteinExistence type="predicted"/>
<dbReference type="Proteomes" id="UP000263833">
    <property type="component" value="Unassembled WGS sequence"/>
</dbReference>
<comment type="caution">
    <text evidence="2">The sequence shown here is derived from an EMBL/GenBank/DDBJ whole genome shotgun (WGS) entry which is preliminary data.</text>
</comment>
<dbReference type="AlphaFoldDB" id="A0A371BEG5"/>
<dbReference type="RefSeq" id="WP_115547546.1">
    <property type="nucleotide sequence ID" value="NZ_QRGP01000001.1"/>
</dbReference>
<evidence type="ECO:0000256" key="1">
    <source>
        <dbReference type="SAM" id="SignalP"/>
    </source>
</evidence>
<evidence type="ECO:0000313" key="3">
    <source>
        <dbReference type="Proteomes" id="UP000263833"/>
    </source>
</evidence>
<sequence>MSLTLALAATASSANAIPMDFQGRWYPANVDCKAATAAGSILIHDDSIVDAETDPETAKFQYLVVEVHKLSKRKIDVHSSYMEEGSEEGLNPVGSFLKLGKKGRTLSIETYEEDDRRFRQQPRARYKRCA</sequence>
<keyword evidence="1" id="KW-0732">Signal</keyword>